<keyword evidence="1" id="KW-0255">Endonuclease</keyword>
<gene>
    <name evidence="1" type="ORF">H8707_12850</name>
</gene>
<accession>A0A926EZ10</accession>
<reference evidence="1" key="1">
    <citation type="submission" date="2020-08" db="EMBL/GenBank/DDBJ databases">
        <title>Genome public.</title>
        <authorList>
            <person name="Liu C."/>
            <person name="Sun Q."/>
        </authorList>
    </citation>
    <scope>NUCLEOTIDE SEQUENCE</scope>
    <source>
        <strain evidence="1">BX21</strain>
    </source>
</reference>
<dbReference type="AlphaFoldDB" id="A0A926EZ10"/>
<comment type="caution">
    <text evidence="1">The sequence shown here is derived from an EMBL/GenBank/DDBJ whole genome shotgun (WGS) entry which is preliminary data.</text>
</comment>
<protein>
    <submittedName>
        <fullName evidence="1">Type I restriction endonuclease subunit R</fullName>
    </submittedName>
</protein>
<name>A0A926EZ10_9FIRM</name>
<dbReference type="EMBL" id="JACRTG010000030">
    <property type="protein sequence ID" value="MBC8589102.1"/>
    <property type="molecule type" value="Genomic_DNA"/>
</dbReference>
<proteinExistence type="predicted"/>
<dbReference type="GO" id="GO:0004519">
    <property type="term" value="F:endonuclease activity"/>
    <property type="evidence" value="ECO:0007669"/>
    <property type="project" value="UniProtKB-KW"/>
</dbReference>
<evidence type="ECO:0000313" key="2">
    <source>
        <dbReference type="Proteomes" id="UP000601171"/>
    </source>
</evidence>
<organism evidence="1 2">
    <name type="scientific">Paratissierella segnis</name>
    <dbReference type="NCBI Taxonomy" id="2763679"/>
    <lineage>
        <taxon>Bacteria</taxon>
        <taxon>Bacillati</taxon>
        <taxon>Bacillota</taxon>
        <taxon>Tissierellia</taxon>
        <taxon>Tissierellales</taxon>
        <taxon>Tissierellaceae</taxon>
        <taxon>Paratissierella</taxon>
    </lineage>
</organism>
<keyword evidence="2" id="KW-1185">Reference proteome</keyword>
<keyword evidence="1" id="KW-0378">Hydrolase</keyword>
<keyword evidence="1" id="KW-0540">Nuclease</keyword>
<sequence>MIVQVVMTQCELWADNTMSEINIVNFPRSVIYDVRPEKTMMVAQDTSEYNTDKE</sequence>
<dbReference type="Proteomes" id="UP000601171">
    <property type="component" value="Unassembled WGS sequence"/>
</dbReference>
<evidence type="ECO:0000313" key="1">
    <source>
        <dbReference type="EMBL" id="MBC8589102.1"/>
    </source>
</evidence>